<gene>
    <name evidence="2" type="ORF">HMPREF3206_01816</name>
</gene>
<sequence>MILDSNSHSVFLLYYHLVLVVKYRRNVLDDTISEFAKDMFVRIGNSYHITLVQRTKN</sequence>
<dbReference type="GO" id="GO:0003677">
    <property type="term" value="F:DNA binding"/>
    <property type="evidence" value="ECO:0007669"/>
    <property type="project" value="InterPro"/>
</dbReference>
<comment type="caution">
    <text evidence="2">The sequence shown here is derived from an EMBL/GenBank/DDBJ whole genome shotgun (WGS) entry which is preliminary data.</text>
</comment>
<dbReference type="GO" id="GO:0006313">
    <property type="term" value="P:DNA transposition"/>
    <property type="evidence" value="ECO:0007669"/>
    <property type="project" value="InterPro"/>
</dbReference>
<accession>A0A133N754</accession>
<dbReference type="AlphaFoldDB" id="A0A133N754"/>
<name>A0A133N754_9FUSO</name>
<dbReference type="STRING" id="134605.HMPREF3206_01816"/>
<dbReference type="PATRIC" id="fig|134605.3.peg.1795"/>
<feature type="domain" description="Transposase IS200-like" evidence="1">
    <location>
        <begin position="9"/>
        <end position="53"/>
    </location>
</feature>
<dbReference type="Proteomes" id="UP000070617">
    <property type="component" value="Unassembled WGS sequence"/>
</dbReference>
<dbReference type="InterPro" id="IPR002686">
    <property type="entry name" value="Transposase_17"/>
</dbReference>
<dbReference type="Pfam" id="PF01797">
    <property type="entry name" value="Y1_Tnp"/>
    <property type="match status" value="1"/>
</dbReference>
<dbReference type="InterPro" id="IPR036515">
    <property type="entry name" value="Transposase_17_sf"/>
</dbReference>
<evidence type="ECO:0000259" key="1">
    <source>
        <dbReference type="Pfam" id="PF01797"/>
    </source>
</evidence>
<reference evidence="3" key="1">
    <citation type="submission" date="2016-01" db="EMBL/GenBank/DDBJ databases">
        <authorList>
            <person name="Mitreva M."/>
            <person name="Pepin K.H."/>
            <person name="Mihindukulasuriya K.A."/>
            <person name="Fulton R."/>
            <person name="Fronick C."/>
            <person name="O'Laughlin M."/>
            <person name="Miner T."/>
            <person name="Herter B."/>
            <person name="Rosa B.A."/>
            <person name="Cordes M."/>
            <person name="Tomlinson C."/>
            <person name="Wollam A."/>
            <person name="Palsikar V.B."/>
            <person name="Mardis E.R."/>
            <person name="Wilson R.K."/>
        </authorList>
    </citation>
    <scope>NUCLEOTIDE SEQUENCE [LARGE SCALE GENOMIC DNA]</scope>
    <source>
        <strain evidence="3">CMW8396</strain>
    </source>
</reference>
<proteinExistence type="predicted"/>
<dbReference type="Gene3D" id="3.30.70.1290">
    <property type="entry name" value="Transposase IS200-like"/>
    <property type="match status" value="1"/>
</dbReference>
<evidence type="ECO:0000313" key="3">
    <source>
        <dbReference type="Proteomes" id="UP000070617"/>
    </source>
</evidence>
<keyword evidence="3" id="KW-1185">Reference proteome</keyword>
<dbReference type="EMBL" id="LRPX01000104">
    <property type="protein sequence ID" value="KXA12098.1"/>
    <property type="molecule type" value="Genomic_DNA"/>
</dbReference>
<evidence type="ECO:0000313" key="2">
    <source>
        <dbReference type="EMBL" id="KXA12098.1"/>
    </source>
</evidence>
<organism evidence="2 3">
    <name type="scientific">Fusobacterium equinum</name>
    <dbReference type="NCBI Taxonomy" id="134605"/>
    <lineage>
        <taxon>Bacteria</taxon>
        <taxon>Fusobacteriati</taxon>
        <taxon>Fusobacteriota</taxon>
        <taxon>Fusobacteriia</taxon>
        <taxon>Fusobacteriales</taxon>
        <taxon>Fusobacteriaceae</taxon>
        <taxon>Fusobacterium</taxon>
    </lineage>
</organism>
<dbReference type="GO" id="GO:0004803">
    <property type="term" value="F:transposase activity"/>
    <property type="evidence" value="ECO:0007669"/>
    <property type="project" value="InterPro"/>
</dbReference>
<protein>
    <recommendedName>
        <fullName evidence="1">Transposase IS200-like domain-containing protein</fullName>
    </recommendedName>
</protein>
<dbReference type="SUPFAM" id="SSF143422">
    <property type="entry name" value="Transposase IS200-like"/>
    <property type="match status" value="1"/>
</dbReference>